<sequence>MGAAVAAGSLTIGRAPGSLRQPAGSPSCHCIDGRSPEAVTTSWPIVAKIPEAAEGPRLTGDRKDPRFALRMTFTMCPKSHSSALAWIGSHWASEQRSGGVK</sequence>
<gene>
    <name evidence="1" type="ORF">K3G42_017418</name>
</gene>
<organism evidence="1 2">
    <name type="scientific">Sphaerodactylus townsendi</name>
    <dbReference type="NCBI Taxonomy" id="933632"/>
    <lineage>
        <taxon>Eukaryota</taxon>
        <taxon>Metazoa</taxon>
        <taxon>Chordata</taxon>
        <taxon>Craniata</taxon>
        <taxon>Vertebrata</taxon>
        <taxon>Euteleostomi</taxon>
        <taxon>Lepidosauria</taxon>
        <taxon>Squamata</taxon>
        <taxon>Bifurcata</taxon>
        <taxon>Gekkota</taxon>
        <taxon>Sphaerodactylidae</taxon>
        <taxon>Sphaerodactylus</taxon>
    </lineage>
</organism>
<evidence type="ECO:0000313" key="1">
    <source>
        <dbReference type="EMBL" id="KAH8012393.1"/>
    </source>
</evidence>
<protein>
    <submittedName>
        <fullName evidence="1">Uncharacterized protein</fullName>
    </submittedName>
</protein>
<name>A0ACB8FZE1_9SAUR</name>
<evidence type="ECO:0000313" key="2">
    <source>
        <dbReference type="Proteomes" id="UP000827872"/>
    </source>
</evidence>
<proteinExistence type="predicted"/>
<reference evidence="1" key="1">
    <citation type="submission" date="2021-08" db="EMBL/GenBank/DDBJ databases">
        <title>The first chromosome-level gecko genome reveals the dynamic sex chromosomes of Neotropical dwarf geckos (Sphaerodactylidae: Sphaerodactylus).</title>
        <authorList>
            <person name="Pinto B.J."/>
            <person name="Keating S.E."/>
            <person name="Gamble T."/>
        </authorList>
    </citation>
    <scope>NUCLEOTIDE SEQUENCE</scope>
    <source>
        <strain evidence="1">TG3544</strain>
    </source>
</reference>
<accession>A0ACB8FZE1</accession>
<comment type="caution">
    <text evidence="1">The sequence shown here is derived from an EMBL/GenBank/DDBJ whole genome shotgun (WGS) entry which is preliminary data.</text>
</comment>
<dbReference type="EMBL" id="CM037626">
    <property type="protein sequence ID" value="KAH8012393.1"/>
    <property type="molecule type" value="Genomic_DNA"/>
</dbReference>
<dbReference type="Proteomes" id="UP000827872">
    <property type="component" value="Linkage Group LG13"/>
</dbReference>
<keyword evidence="2" id="KW-1185">Reference proteome</keyword>